<keyword evidence="3" id="KW-1185">Reference proteome</keyword>
<comment type="caution">
    <text evidence="2">The sequence shown here is derived from an EMBL/GenBank/DDBJ whole genome shotgun (WGS) entry which is preliminary data.</text>
</comment>
<proteinExistence type="predicted"/>
<protein>
    <recommendedName>
        <fullName evidence="1">ARF7 effector protein C-terminal domain-containing protein</fullName>
    </recommendedName>
</protein>
<dbReference type="AlphaFoldDB" id="A0A814HBF0"/>
<reference evidence="2" key="1">
    <citation type="submission" date="2021-02" db="EMBL/GenBank/DDBJ databases">
        <authorList>
            <person name="Nowell W R."/>
        </authorList>
    </citation>
    <scope>NUCLEOTIDE SEQUENCE</scope>
    <source>
        <strain evidence="2">Ploen Becks lab</strain>
    </source>
</reference>
<organism evidence="2 3">
    <name type="scientific">Brachionus calyciflorus</name>
    <dbReference type="NCBI Taxonomy" id="104777"/>
    <lineage>
        <taxon>Eukaryota</taxon>
        <taxon>Metazoa</taxon>
        <taxon>Spiralia</taxon>
        <taxon>Gnathifera</taxon>
        <taxon>Rotifera</taxon>
        <taxon>Eurotatoria</taxon>
        <taxon>Monogononta</taxon>
        <taxon>Pseudotrocha</taxon>
        <taxon>Ploima</taxon>
        <taxon>Brachionidae</taxon>
        <taxon>Brachionus</taxon>
    </lineage>
</organism>
<feature type="domain" description="ARF7 effector protein C-terminal" evidence="1">
    <location>
        <begin position="30"/>
        <end position="122"/>
    </location>
</feature>
<dbReference type="InterPro" id="IPR029264">
    <property type="entry name" value="ARF7EP_C"/>
</dbReference>
<evidence type="ECO:0000313" key="2">
    <source>
        <dbReference type="EMBL" id="CAF1007504.1"/>
    </source>
</evidence>
<accession>A0A814HBF0</accession>
<dbReference type="PANTHER" id="PTHR46536">
    <property type="entry name" value="ARL14 EFFECTOR PROTEIN"/>
    <property type="match status" value="1"/>
</dbReference>
<dbReference type="Pfam" id="PF14949">
    <property type="entry name" value="ARF7EP_C"/>
    <property type="match status" value="1"/>
</dbReference>
<gene>
    <name evidence="2" type="ORF">OXX778_LOCUS16725</name>
</gene>
<evidence type="ECO:0000259" key="1">
    <source>
        <dbReference type="Pfam" id="PF14949"/>
    </source>
</evidence>
<dbReference type="EMBL" id="CAJNOC010004043">
    <property type="protein sequence ID" value="CAF1007504.1"/>
    <property type="molecule type" value="Genomic_DNA"/>
</dbReference>
<dbReference type="PANTHER" id="PTHR46536:SF3">
    <property type="entry name" value="ARF7 EFFECTOR PROTEIN C-TERMINAL DOMAIN-CONTAINING PROTEIN"/>
    <property type="match status" value="1"/>
</dbReference>
<sequence>MANELTSYSSRTYRERVVLTENSDSSKVPRQLRTLLFSNPGSKFNFEAQGKRKIKCPNQYDSVIRPLYDDEGLMIESKQDICDCLRKNCPGCHFPCKQCKSTKCGNKCRCNRTWYYEKIEIEGLSKTLEMHIE</sequence>
<name>A0A814HBF0_9BILA</name>
<evidence type="ECO:0000313" key="3">
    <source>
        <dbReference type="Proteomes" id="UP000663879"/>
    </source>
</evidence>
<dbReference type="OrthoDB" id="5984406at2759"/>
<dbReference type="Proteomes" id="UP000663879">
    <property type="component" value="Unassembled WGS sequence"/>
</dbReference>